<accession>A0A368V0F6</accession>
<evidence type="ECO:0000313" key="3">
    <source>
        <dbReference type="Proteomes" id="UP000252733"/>
    </source>
</evidence>
<dbReference type="AlphaFoldDB" id="A0A368V0F6"/>
<dbReference type="InterPro" id="IPR005801">
    <property type="entry name" value="ADC_synthase"/>
</dbReference>
<dbReference type="PRINTS" id="PR00095">
    <property type="entry name" value="ANTSNTHASEI"/>
</dbReference>
<sequence length="452" mass="52323">MRPVTLKFASMRKWFSFFPGEYSRKFEQRLYQLVNEYKHAAVLTDKYPFYNGQAYLYHEFDFLAGFDALCVFDGDLEYLAESAASLNDWLLGYFSYDLKNDLEPDLLSENSDPIGFERFRFFQPRFMVRKSNESWQLGFQTDHDEMKDAERFLDVLRQIEIPDEELPAVRFESNVSRNEYLETVDKLKKHIHKGDIYEINYCIDFFAKKNNLNPGKVFSELVHVAPMPFAVLLRDNDSFLMGASPERYLRKRGARLISQPMKGTARRSSDNQDDYSVMKSLADSDKERAENIMIADLVRNDLSRVAARGTVKVEELCSVLPYPGVYQMISTVSAQMHSDANWLEPVKHSFPMGSMTGAPKIRAMELIDRYEKTSRSLYSGAVGYVTPELDYDFNVVIRSLLYNLRSGHLSYTVGSAITGMCNPEEEYEECLLKAERLRSLFTKDNVYDSFRG</sequence>
<organism evidence="2 3">
    <name type="scientific">Marinilabilia salmonicolor</name>
    <dbReference type="NCBI Taxonomy" id="989"/>
    <lineage>
        <taxon>Bacteria</taxon>
        <taxon>Pseudomonadati</taxon>
        <taxon>Bacteroidota</taxon>
        <taxon>Bacteroidia</taxon>
        <taxon>Marinilabiliales</taxon>
        <taxon>Marinilabiliaceae</taxon>
        <taxon>Marinilabilia</taxon>
    </lineage>
</organism>
<gene>
    <name evidence="2" type="ORF">DFO77_11167</name>
</gene>
<dbReference type="PANTHER" id="PTHR11236:SF50">
    <property type="entry name" value="AMINODEOXYCHORISMATE SYNTHASE COMPONENT 1"/>
    <property type="match status" value="1"/>
</dbReference>
<dbReference type="InterPro" id="IPR019999">
    <property type="entry name" value="Anth_synth_I-like"/>
</dbReference>
<dbReference type="EMBL" id="QPIZ01000011">
    <property type="protein sequence ID" value="RCW34566.1"/>
    <property type="molecule type" value="Genomic_DNA"/>
</dbReference>
<protein>
    <submittedName>
        <fullName evidence="2">Para-aminobenzoate synthetase component 1</fullName>
    </submittedName>
</protein>
<name>A0A368V0F6_9BACT</name>
<dbReference type="Pfam" id="PF00425">
    <property type="entry name" value="Chorismate_bind"/>
    <property type="match status" value="1"/>
</dbReference>
<dbReference type="GO" id="GO:0000162">
    <property type="term" value="P:L-tryptophan biosynthetic process"/>
    <property type="evidence" value="ECO:0007669"/>
    <property type="project" value="TreeGrafter"/>
</dbReference>
<dbReference type="GO" id="GO:0046820">
    <property type="term" value="F:4-amino-4-deoxychorismate synthase activity"/>
    <property type="evidence" value="ECO:0007669"/>
    <property type="project" value="TreeGrafter"/>
</dbReference>
<dbReference type="Gene3D" id="3.60.120.10">
    <property type="entry name" value="Anthranilate synthase"/>
    <property type="match status" value="1"/>
</dbReference>
<evidence type="ECO:0000259" key="1">
    <source>
        <dbReference type="Pfam" id="PF00425"/>
    </source>
</evidence>
<evidence type="ECO:0000313" key="2">
    <source>
        <dbReference type="EMBL" id="RCW34566.1"/>
    </source>
</evidence>
<reference evidence="2 3" key="1">
    <citation type="submission" date="2018-07" db="EMBL/GenBank/DDBJ databases">
        <title>Freshwater and sediment microbial communities from various areas in North America, analyzing microbe dynamics in response to fracking.</title>
        <authorList>
            <person name="Lamendella R."/>
        </authorList>
    </citation>
    <scope>NUCLEOTIDE SEQUENCE [LARGE SCALE GENOMIC DNA]</scope>
    <source>
        <strain evidence="2 3">160A</strain>
    </source>
</reference>
<dbReference type="PANTHER" id="PTHR11236">
    <property type="entry name" value="AMINOBENZOATE/ANTHRANILATE SYNTHASE"/>
    <property type="match status" value="1"/>
</dbReference>
<proteinExistence type="predicted"/>
<keyword evidence="3" id="KW-1185">Reference proteome</keyword>
<comment type="caution">
    <text evidence="2">The sequence shown here is derived from an EMBL/GenBank/DDBJ whole genome shotgun (WGS) entry which is preliminary data.</text>
</comment>
<dbReference type="Proteomes" id="UP000252733">
    <property type="component" value="Unassembled WGS sequence"/>
</dbReference>
<feature type="domain" description="Chorismate-utilising enzyme C-terminal" evidence="1">
    <location>
        <begin position="177"/>
        <end position="433"/>
    </location>
</feature>
<dbReference type="InterPro" id="IPR015890">
    <property type="entry name" value="Chorismate_C"/>
</dbReference>
<dbReference type="SUPFAM" id="SSF56322">
    <property type="entry name" value="ADC synthase"/>
    <property type="match status" value="1"/>
</dbReference>